<proteinExistence type="inferred from homology"/>
<protein>
    <recommendedName>
        <fullName evidence="3">Store-operated calcium entry-associated regulatory factor</fullName>
    </recommendedName>
    <alternativeName>
        <fullName evidence="13">Transmembrane protein 66</fullName>
    </alternativeName>
</protein>
<evidence type="ECO:0000256" key="2">
    <source>
        <dbReference type="ARBA" id="ARBA00006833"/>
    </source>
</evidence>
<organism evidence="16 17">
    <name type="scientific">Phlyctema vagabunda</name>
    <dbReference type="NCBI Taxonomy" id="108571"/>
    <lineage>
        <taxon>Eukaryota</taxon>
        <taxon>Fungi</taxon>
        <taxon>Dikarya</taxon>
        <taxon>Ascomycota</taxon>
        <taxon>Pezizomycotina</taxon>
        <taxon>Leotiomycetes</taxon>
        <taxon>Helotiales</taxon>
        <taxon>Dermateaceae</taxon>
        <taxon>Phlyctema</taxon>
    </lineage>
</organism>
<evidence type="ECO:0000256" key="8">
    <source>
        <dbReference type="ARBA" id="ARBA00022824"/>
    </source>
</evidence>
<dbReference type="InterPro" id="IPR009567">
    <property type="entry name" value="SARAF"/>
</dbReference>
<keyword evidence="11" id="KW-0406">Ion transport</keyword>
<comment type="subcellular location">
    <subcellularLocation>
        <location evidence="1">Endoplasmic reticulum membrane</location>
        <topology evidence="1">Single-pass type I membrane protein</topology>
    </subcellularLocation>
</comment>
<keyword evidence="10 14" id="KW-1133">Transmembrane helix</keyword>
<evidence type="ECO:0000256" key="9">
    <source>
        <dbReference type="ARBA" id="ARBA00022837"/>
    </source>
</evidence>
<comment type="caution">
    <text evidence="16">The sequence shown here is derived from an EMBL/GenBank/DDBJ whole genome shotgun (WGS) entry which is preliminary data.</text>
</comment>
<keyword evidence="17" id="KW-1185">Reference proteome</keyword>
<comment type="similarity">
    <text evidence="2">Belongs to the SARAF family.</text>
</comment>
<evidence type="ECO:0000256" key="13">
    <source>
        <dbReference type="ARBA" id="ARBA00031116"/>
    </source>
</evidence>
<keyword evidence="6 14" id="KW-0812">Transmembrane</keyword>
<feature type="signal peptide" evidence="15">
    <location>
        <begin position="1"/>
        <end position="24"/>
    </location>
</feature>
<keyword evidence="7 15" id="KW-0732">Signal</keyword>
<accession>A0ABR4P7V2</accession>
<evidence type="ECO:0000313" key="17">
    <source>
        <dbReference type="Proteomes" id="UP001629113"/>
    </source>
</evidence>
<evidence type="ECO:0000256" key="4">
    <source>
        <dbReference type="ARBA" id="ARBA00022448"/>
    </source>
</evidence>
<evidence type="ECO:0000313" key="16">
    <source>
        <dbReference type="EMBL" id="KAL3419394.1"/>
    </source>
</evidence>
<evidence type="ECO:0000256" key="14">
    <source>
        <dbReference type="SAM" id="Phobius"/>
    </source>
</evidence>
<reference evidence="16 17" key="1">
    <citation type="submission" date="2024-06" db="EMBL/GenBank/DDBJ databases">
        <title>Complete genome of Phlyctema vagabunda strain 19-DSS-EL-015.</title>
        <authorList>
            <person name="Fiorenzani C."/>
        </authorList>
    </citation>
    <scope>NUCLEOTIDE SEQUENCE [LARGE SCALE GENOMIC DNA]</scope>
    <source>
        <strain evidence="16 17">19-DSS-EL-015</strain>
    </source>
</reference>
<keyword evidence="4" id="KW-0813">Transport</keyword>
<evidence type="ECO:0000256" key="10">
    <source>
        <dbReference type="ARBA" id="ARBA00022989"/>
    </source>
</evidence>
<evidence type="ECO:0000256" key="3">
    <source>
        <dbReference type="ARBA" id="ARBA00016584"/>
    </source>
</evidence>
<sequence length="252" mass="27046">MRLSFLYPACLLALLSFATEATLAAKAKTPKNAVLLSNVKTLTLRHGSKTSHRRVAAVPQLKCIGGNGKGLFDIDVMRCTNQGSDYEEEDIQWSCTANLPAEFKLGSTDVICEGYDSSDDPYVLKGSCGVEYRLILTDKGEEKYGKRKDGGFGSPSLENGASTLFWILFILVAGWILYSIYAGYRGGPNARPAPRAGGFGGGGWGEGEQEVEIHGIPLHHILGNVLLIDKGNKRVGDPGSGVALQLVQQQAI</sequence>
<gene>
    <name evidence="16" type="ORF">PVAG01_09616</name>
</gene>
<evidence type="ECO:0000256" key="11">
    <source>
        <dbReference type="ARBA" id="ARBA00023065"/>
    </source>
</evidence>
<dbReference type="PANTHER" id="PTHR15929:SF0">
    <property type="entry name" value="STORE-OPERATED CALCIUM ENTRY-ASSOCIATED REGULATORY FACTOR"/>
    <property type="match status" value="1"/>
</dbReference>
<evidence type="ECO:0000256" key="5">
    <source>
        <dbReference type="ARBA" id="ARBA00022568"/>
    </source>
</evidence>
<dbReference type="EMBL" id="JBFCZG010000008">
    <property type="protein sequence ID" value="KAL3419394.1"/>
    <property type="molecule type" value="Genomic_DNA"/>
</dbReference>
<evidence type="ECO:0000256" key="6">
    <source>
        <dbReference type="ARBA" id="ARBA00022692"/>
    </source>
</evidence>
<evidence type="ECO:0000256" key="1">
    <source>
        <dbReference type="ARBA" id="ARBA00004115"/>
    </source>
</evidence>
<keyword evidence="5" id="KW-0109">Calcium transport</keyword>
<keyword evidence="8" id="KW-0256">Endoplasmic reticulum</keyword>
<dbReference type="Pfam" id="PF06682">
    <property type="entry name" value="SARAF"/>
    <property type="match status" value="1"/>
</dbReference>
<feature type="chain" id="PRO_5046303334" description="Store-operated calcium entry-associated regulatory factor" evidence="15">
    <location>
        <begin position="25"/>
        <end position="252"/>
    </location>
</feature>
<keyword evidence="12 14" id="KW-0472">Membrane</keyword>
<dbReference type="PANTHER" id="PTHR15929">
    <property type="entry name" value="STORE-OPERATED CALCIUM ENTRY-ASSOCIATED REGULATORY FACTOR"/>
    <property type="match status" value="1"/>
</dbReference>
<keyword evidence="9" id="KW-0106">Calcium</keyword>
<name>A0ABR4P7V2_9HELO</name>
<evidence type="ECO:0000256" key="12">
    <source>
        <dbReference type="ARBA" id="ARBA00023136"/>
    </source>
</evidence>
<feature type="transmembrane region" description="Helical" evidence="14">
    <location>
        <begin position="164"/>
        <end position="184"/>
    </location>
</feature>
<evidence type="ECO:0000256" key="7">
    <source>
        <dbReference type="ARBA" id="ARBA00022729"/>
    </source>
</evidence>
<dbReference type="Proteomes" id="UP001629113">
    <property type="component" value="Unassembled WGS sequence"/>
</dbReference>
<evidence type="ECO:0000256" key="15">
    <source>
        <dbReference type="SAM" id="SignalP"/>
    </source>
</evidence>